<dbReference type="AlphaFoldDB" id="A0ABD3NVN2"/>
<reference evidence="1 2" key="1">
    <citation type="submission" date="2024-10" db="EMBL/GenBank/DDBJ databases">
        <title>Updated reference genomes for cyclostephanoid diatoms.</title>
        <authorList>
            <person name="Roberts W.R."/>
            <person name="Alverson A.J."/>
        </authorList>
    </citation>
    <scope>NUCLEOTIDE SEQUENCE [LARGE SCALE GENOMIC DNA]</scope>
    <source>
        <strain evidence="1 2">AJA010-31</strain>
    </source>
</reference>
<protein>
    <submittedName>
        <fullName evidence="1">Uncharacterized protein</fullName>
    </submittedName>
</protein>
<keyword evidence="2" id="KW-1185">Reference proteome</keyword>
<evidence type="ECO:0000313" key="2">
    <source>
        <dbReference type="Proteomes" id="UP001530400"/>
    </source>
</evidence>
<gene>
    <name evidence="1" type="ORF">ACHAWO_008882</name>
</gene>
<comment type="caution">
    <text evidence="1">The sequence shown here is derived from an EMBL/GenBank/DDBJ whole genome shotgun (WGS) entry which is preliminary data.</text>
</comment>
<dbReference type="Proteomes" id="UP001530400">
    <property type="component" value="Unassembled WGS sequence"/>
</dbReference>
<organism evidence="1 2">
    <name type="scientific">Cyclotella atomus</name>
    <dbReference type="NCBI Taxonomy" id="382360"/>
    <lineage>
        <taxon>Eukaryota</taxon>
        <taxon>Sar</taxon>
        <taxon>Stramenopiles</taxon>
        <taxon>Ochrophyta</taxon>
        <taxon>Bacillariophyta</taxon>
        <taxon>Coscinodiscophyceae</taxon>
        <taxon>Thalassiosirophycidae</taxon>
        <taxon>Stephanodiscales</taxon>
        <taxon>Stephanodiscaceae</taxon>
        <taxon>Cyclotella</taxon>
    </lineage>
</organism>
<evidence type="ECO:0000313" key="1">
    <source>
        <dbReference type="EMBL" id="KAL3779964.1"/>
    </source>
</evidence>
<proteinExistence type="predicted"/>
<accession>A0ABD3NVN2</accession>
<name>A0ABD3NVN2_9STRA</name>
<dbReference type="EMBL" id="JALLPJ020000911">
    <property type="protein sequence ID" value="KAL3779964.1"/>
    <property type="molecule type" value="Genomic_DNA"/>
</dbReference>
<sequence length="108" mass="11892">MTTSLHSVTGSTRTIALISSTEEARASRSSQVHISLDRQGHVGDEQHMIDTALSVLQSVSNEADNLDMLESLIQRARSPVYDKVFNDDSARFWDMKAASPIITKTMPS</sequence>